<feature type="domain" description="BPL/LPL catalytic" evidence="7">
    <location>
        <begin position="20"/>
        <end position="197"/>
    </location>
</feature>
<reference evidence="8 9" key="1">
    <citation type="submission" date="2020-08" db="EMBL/GenBank/DDBJ databases">
        <title>Genomic Encyclopedia of Type Strains, Phase IV (KMG-IV): sequencing the most valuable type-strain genomes for metagenomic binning, comparative biology and taxonomic classification.</title>
        <authorList>
            <person name="Goeker M."/>
        </authorList>
    </citation>
    <scope>NUCLEOTIDE SEQUENCE [LARGE SCALE GENOMIC DNA]</scope>
    <source>
        <strain evidence="8 9">DSM 106739</strain>
    </source>
</reference>
<dbReference type="GO" id="GO:0004077">
    <property type="term" value="F:biotin--[biotin carboxyl-carrier protein] ligase activity"/>
    <property type="evidence" value="ECO:0007669"/>
    <property type="project" value="UniProtKB-EC"/>
</dbReference>
<dbReference type="PROSITE" id="PS51733">
    <property type="entry name" value="BPL_LPL_CATALYTIC"/>
    <property type="match status" value="1"/>
</dbReference>
<dbReference type="AlphaFoldDB" id="A0A840BRD2"/>
<comment type="caution">
    <text evidence="8">The sequence shown here is derived from an EMBL/GenBank/DDBJ whole genome shotgun (WGS) entry which is preliminary data.</text>
</comment>
<dbReference type="Gene3D" id="2.30.30.100">
    <property type="match status" value="1"/>
</dbReference>
<evidence type="ECO:0000313" key="8">
    <source>
        <dbReference type="EMBL" id="MBB4012957.1"/>
    </source>
</evidence>
<name>A0A840BRD2_9RHOO</name>
<evidence type="ECO:0000256" key="5">
    <source>
        <dbReference type="ARBA" id="ARBA00024227"/>
    </source>
</evidence>
<evidence type="ECO:0000256" key="6">
    <source>
        <dbReference type="ARBA" id="ARBA00047846"/>
    </source>
</evidence>
<dbReference type="Gene3D" id="3.30.930.10">
    <property type="entry name" value="Bira Bifunctional Protein, Domain 2"/>
    <property type="match status" value="1"/>
</dbReference>
<dbReference type="EMBL" id="JACIET010000001">
    <property type="protein sequence ID" value="MBB4012957.1"/>
    <property type="molecule type" value="Genomic_DNA"/>
</dbReference>
<keyword evidence="2" id="KW-0547">Nucleotide-binding</keyword>
<dbReference type="InterPro" id="IPR008988">
    <property type="entry name" value="Transcriptional_repressor_C"/>
</dbReference>
<dbReference type="RefSeq" id="WP_338086662.1">
    <property type="nucleotide sequence ID" value="NZ_BAABLE010000011.1"/>
</dbReference>
<dbReference type="InterPro" id="IPR004408">
    <property type="entry name" value="Biotin_CoA_COase_ligase"/>
</dbReference>
<dbReference type="Pfam" id="PF02237">
    <property type="entry name" value="BPL_C"/>
    <property type="match status" value="1"/>
</dbReference>
<keyword evidence="1 8" id="KW-0436">Ligase</keyword>
<dbReference type="SUPFAM" id="SSF55681">
    <property type="entry name" value="Class II aaRS and biotin synthetases"/>
    <property type="match status" value="1"/>
</dbReference>
<dbReference type="InterPro" id="IPR003142">
    <property type="entry name" value="BPL_C"/>
</dbReference>
<organism evidence="8 9">
    <name type="scientific">Niveibacterium umoris</name>
    <dbReference type="NCBI Taxonomy" id="1193620"/>
    <lineage>
        <taxon>Bacteria</taxon>
        <taxon>Pseudomonadati</taxon>
        <taxon>Pseudomonadota</taxon>
        <taxon>Betaproteobacteria</taxon>
        <taxon>Rhodocyclales</taxon>
        <taxon>Rhodocyclaceae</taxon>
        <taxon>Niveibacterium</taxon>
    </lineage>
</organism>
<keyword evidence="3" id="KW-0067">ATP-binding</keyword>
<dbReference type="SUPFAM" id="SSF50037">
    <property type="entry name" value="C-terminal domain of transcriptional repressors"/>
    <property type="match status" value="1"/>
</dbReference>
<dbReference type="GO" id="GO:0005524">
    <property type="term" value="F:ATP binding"/>
    <property type="evidence" value="ECO:0007669"/>
    <property type="project" value="UniProtKB-KW"/>
</dbReference>
<dbReference type="Pfam" id="PF03099">
    <property type="entry name" value="BPL_LplA_LipB"/>
    <property type="match status" value="1"/>
</dbReference>
<evidence type="ECO:0000256" key="3">
    <source>
        <dbReference type="ARBA" id="ARBA00022840"/>
    </source>
</evidence>
<protein>
    <recommendedName>
        <fullName evidence="5">biotin--[biotin carboxyl-carrier protein] ligase</fullName>
        <ecNumber evidence="5">6.3.4.15</ecNumber>
    </recommendedName>
</protein>
<keyword evidence="4" id="KW-0092">Biotin</keyword>
<evidence type="ECO:0000256" key="4">
    <source>
        <dbReference type="ARBA" id="ARBA00023267"/>
    </source>
</evidence>
<dbReference type="PANTHER" id="PTHR12835">
    <property type="entry name" value="BIOTIN PROTEIN LIGASE"/>
    <property type="match status" value="1"/>
</dbReference>
<dbReference type="NCBIfam" id="TIGR00121">
    <property type="entry name" value="birA_ligase"/>
    <property type="match status" value="1"/>
</dbReference>
<sequence length="263" mass="27513">MSDRTDHELSRLRAQLGPVAPRFDADLLESCPSTSSLLLERAAAGAPSGSVVWALEQTAGRGRRGRAWVARSGASLTFSLLWRFAPGTRLAGLSLAVGLAVAQALERLGAQGVALKWPNDIWLDGRKLGGVLIELQQSGARTASVIGVGLNLLPPADGAVTDQPVAGLSASGARSTDAVTVLAALLASLADVLDHFEAHGFAAMRDAWQARHALQDQAVRLIDDSGEAEGICRGVDEDGALMLERDGVMVRVLGGDVSLRRQA</sequence>
<gene>
    <name evidence="8" type="ORF">GGR36_002265</name>
</gene>
<dbReference type="InterPro" id="IPR004143">
    <property type="entry name" value="BPL_LPL_catalytic"/>
</dbReference>
<dbReference type="Proteomes" id="UP000561045">
    <property type="component" value="Unassembled WGS sequence"/>
</dbReference>
<proteinExistence type="predicted"/>
<evidence type="ECO:0000259" key="7">
    <source>
        <dbReference type="PROSITE" id="PS51733"/>
    </source>
</evidence>
<accession>A0A840BRD2</accession>
<evidence type="ECO:0000256" key="2">
    <source>
        <dbReference type="ARBA" id="ARBA00022741"/>
    </source>
</evidence>
<dbReference type="EC" id="6.3.4.15" evidence="5"/>
<dbReference type="PANTHER" id="PTHR12835:SF5">
    <property type="entry name" value="BIOTIN--PROTEIN LIGASE"/>
    <property type="match status" value="1"/>
</dbReference>
<evidence type="ECO:0000256" key="1">
    <source>
        <dbReference type="ARBA" id="ARBA00022598"/>
    </source>
</evidence>
<dbReference type="GO" id="GO:0005737">
    <property type="term" value="C:cytoplasm"/>
    <property type="evidence" value="ECO:0007669"/>
    <property type="project" value="TreeGrafter"/>
</dbReference>
<keyword evidence="9" id="KW-1185">Reference proteome</keyword>
<dbReference type="CDD" id="cd16442">
    <property type="entry name" value="BPL"/>
    <property type="match status" value="1"/>
</dbReference>
<comment type="catalytic activity">
    <reaction evidence="6">
        <text>biotin + L-lysyl-[protein] + ATP = N(6)-biotinyl-L-lysyl-[protein] + AMP + diphosphate + H(+)</text>
        <dbReference type="Rhea" id="RHEA:11756"/>
        <dbReference type="Rhea" id="RHEA-COMP:9752"/>
        <dbReference type="Rhea" id="RHEA-COMP:10505"/>
        <dbReference type="ChEBI" id="CHEBI:15378"/>
        <dbReference type="ChEBI" id="CHEBI:29969"/>
        <dbReference type="ChEBI" id="CHEBI:30616"/>
        <dbReference type="ChEBI" id="CHEBI:33019"/>
        <dbReference type="ChEBI" id="CHEBI:57586"/>
        <dbReference type="ChEBI" id="CHEBI:83144"/>
        <dbReference type="ChEBI" id="CHEBI:456215"/>
        <dbReference type="EC" id="6.3.4.15"/>
    </reaction>
</comment>
<dbReference type="InterPro" id="IPR045864">
    <property type="entry name" value="aa-tRNA-synth_II/BPL/LPL"/>
</dbReference>
<evidence type="ECO:0000313" key="9">
    <source>
        <dbReference type="Proteomes" id="UP000561045"/>
    </source>
</evidence>